<feature type="transmembrane region" description="Helical" evidence="1">
    <location>
        <begin position="37"/>
        <end position="55"/>
    </location>
</feature>
<proteinExistence type="predicted"/>
<dbReference type="Proteomes" id="UP000469440">
    <property type="component" value="Unassembled WGS sequence"/>
</dbReference>
<dbReference type="AlphaFoldDB" id="A0A6N8I3M7"/>
<evidence type="ECO:0000256" key="1">
    <source>
        <dbReference type="SAM" id="Phobius"/>
    </source>
</evidence>
<dbReference type="EMBL" id="VWXL01000098">
    <property type="protein sequence ID" value="MVB12535.1"/>
    <property type="molecule type" value="Genomic_DNA"/>
</dbReference>
<dbReference type="RefSeq" id="WP_156991231.1">
    <property type="nucleotide sequence ID" value="NZ_VWXL01000098.1"/>
</dbReference>
<keyword evidence="1" id="KW-0472">Membrane</keyword>
<evidence type="ECO:0000313" key="2">
    <source>
        <dbReference type="EMBL" id="MVB12535.1"/>
    </source>
</evidence>
<reference evidence="2 3" key="1">
    <citation type="submission" date="2019-09" db="EMBL/GenBank/DDBJ databases">
        <title>Genome sequence of Clostridium sp. EA1.</title>
        <authorList>
            <person name="Poehlein A."/>
            <person name="Bengelsdorf F.R."/>
            <person name="Daniel R."/>
        </authorList>
    </citation>
    <scope>NUCLEOTIDE SEQUENCE [LARGE SCALE GENOMIC DNA]</scope>
    <source>
        <strain evidence="2 3">EA1</strain>
    </source>
</reference>
<name>A0A6N8I3M7_9FIRM</name>
<keyword evidence="1" id="KW-0812">Transmembrane</keyword>
<sequence>MIKYRRSIEAEVLIWMLYIFLLAGIFFVAHTWKFSEFLILFCILELPVIIIVPFAHQAIKIDDRRINLCWWVITFRTFLWSEVQETGIAYVRAGYGTYKKYIYVSKRPVTNQERFNIHGVKDHKNFITMENRGHIIEDIKKYSKLPFRDLPTTEDFNNM</sequence>
<dbReference type="OrthoDB" id="1957750at2"/>
<keyword evidence="3" id="KW-1185">Reference proteome</keyword>
<evidence type="ECO:0000313" key="3">
    <source>
        <dbReference type="Proteomes" id="UP000469440"/>
    </source>
</evidence>
<accession>A0A6N8I3M7</accession>
<keyword evidence="1" id="KW-1133">Transmembrane helix</keyword>
<organism evidence="2 3">
    <name type="scientific">Caproicibacter fermentans</name>
    <dbReference type="NCBI Taxonomy" id="2576756"/>
    <lineage>
        <taxon>Bacteria</taxon>
        <taxon>Bacillati</taxon>
        <taxon>Bacillota</taxon>
        <taxon>Clostridia</taxon>
        <taxon>Eubacteriales</taxon>
        <taxon>Acutalibacteraceae</taxon>
        <taxon>Caproicibacter</taxon>
    </lineage>
</organism>
<protein>
    <submittedName>
        <fullName evidence="2">Uncharacterized protein</fullName>
    </submittedName>
</protein>
<gene>
    <name evidence="2" type="ORF">CAFE_32750</name>
</gene>
<feature type="transmembrane region" description="Helical" evidence="1">
    <location>
        <begin position="12"/>
        <end position="31"/>
    </location>
</feature>
<comment type="caution">
    <text evidence="2">The sequence shown here is derived from an EMBL/GenBank/DDBJ whole genome shotgun (WGS) entry which is preliminary data.</text>
</comment>